<proteinExistence type="predicted"/>
<evidence type="ECO:0000256" key="1">
    <source>
        <dbReference type="SAM" id="MobiDB-lite"/>
    </source>
</evidence>
<gene>
    <name evidence="3" type="ORF">NMK_1996</name>
</gene>
<keyword evidence="4" id="KW-1185">Reference proteome</keyword>
<comment type="caution">
    <text evidence="3">The sequence shown here is derived from an EMBL/GenBank/DDBJ whole genome shotgun (WGS) entry which is preliminary data.</text>
</comment>
<feature type="region of interest" description="Disordered" evidence="1">
    <location>
        <begin position="130"/>
        <end position="171"/>
    </location>
</feature>
<organism evidence="3 4">
    <name type="scientific">Novimethylophilus kurashikiensis</name>
    <dbReference type="NCBI Taxonomy" id="1825523"/>
    <lineage>
        <taxon>Bacteria</taxon>
        <taxon>Pseudomonadati</taxon>
        <taxon>Pseudomonadota</taxon>
        <taxon>Betaproteobacteria</taxon>
        <taxon>Nitrosomonadales</taxon>
        <taxon>Methylophilaceae</taxon>
        <taxon>Novimethylophilus</taxon>
    </lineage>
</organism>
<feature type="compositionally biased region" description="Basic residues" evidence="1">
    <location>
        <begin position="138"/>
        <end position="153"/>
    </location>
</feature>
<evidence type="ECO:0000313" key="3">
    <source>
        <dbReference type="EMBL" id="GBG14397.1"/>
    </source>
</evidence>
<keyword evidence="2" id="KW-0732">Signal</keyword>
<evidence type="ECO:0000313" key="4">
    <source>
        <dbReference type="Proteomes" id="UP000245081"/>
    </source>
</evidence>
<reference evidence="3 4" key="1">
    <citation type="journal article" date="2018" name="Environ. Microbiol.">
        <title>Isolation and genomic characterization of Novimethylophilus kurashikiensis gen. nov. sp. nov., a new lanthanide-dependent methylotrophic species of Methylophilaceae.</title>
        <authorList>
            <person name="Lv H."/>
            <person name="Sahin N."/>
            <person name="Tani A."/>
        </authorList>
    </citation>
    <scope>NUCLEOTIDE SEQUENCE [LARGE SCALE GENOMIC DNA]</scope>
    <source>
        <strain evidence="3 4">La2-4</strain>
    </source>
</reference>
<name>A0A2R5F874_9PROT</name>
<dbReference type="Proteomes" id="UP000245081">
    <property type="component" value="Unassembled WGS sequence"/>
</dbReference>
<sequence length="171" mass="18474">MRFSTLLSTLALVGFSQCALAALTPQPVPPQNPLDAAAVRLSADTYAHSEVREVSPSAAEELLKSTAGPNWHVLEVRAPGCIKPTDKAHRKECAEISKQCDNATQLANKFHTEITCSALYHETTVVVTTVPTPNKGPHAIKKHHRGSKHKVAHKASERSPGTKNGKRNNCD</sequence>
<evidence type="ECO:0000256" key="2">
    <source>
        <dbReference type="SAM" id="SignalP"/>
    </source>
</evidence>
<accession>A0A2R5F874</accession>
<dbReference type="AlphaFoldDB" id="A0A2R5F874"/>
<keyword evidence="3" id="KW-0436">Ligase</keyword>
<dbReference type="EMBL" id="BDOQ01000007">
    <property type="protein sequence ID" value="GBG14397.1"/>
    <property type="molecule type" value="Genomic_DNA"/>
</dbReference>
<feature type="signal peptide" evidence="2">
    <location>
        <begin position="1"/>
        <end position="21"/>
    </location>
</feature>
<feature type="chain" id="PRO_5015322546" evidence="2">
    <location>
        <begin position="22"/>
        <end position="171"/>
    </location>
</feature>
<dbReference type="RefSeq" id="WP_109015586.1">
    <property type="nucleotide sequence ID" value="NZ_BDOQ01000007.1"/>
</dbReference>
<protein>
    <submittedName>
        <fullName evidence="3">Tyrosine--tRNA ligase</fullName>
    </submittedName>
</protein>
<dbReference type="GO" id="GO:0016874">
    <property type="term" value="F:ligase activity"/>
    <property type="evidence" value="ECO:0007669"/>
    <property type="project" value="UniProtKB-KW"/>
</dbReference>